<sequence length="145" mass="15467">MSAKPSSPRFSAKAQAALGWALALAAVVGGWLSYGGPGVLLALTVIVFWLLLQFSQALRTLRIASQRPVGVVPSAVMLNAKLHAGMRLPQVLRLTLSLGRPVQAESGGTEVWAWADETGDEVQVTLHGGRVTQWQLQRVAARSDT</sequence>
<dbReference type="AlphaFoldDB" id="A0A437RS67"/>
<dbReference type="OrthoDB" id="8907926at2"/>
<organism evidence="2 3">
    <name type="scientific">Rubrivivax rivuli</name>
    <dbReference type="NCBI Taxonomy" id="1862385"/>
    <lineage>
        <taxon>Bacteria</taxon>
        <taxon>Pseudomonadati</taxon>
        <taxon>Pseudomonadota</taxon>
        <taxon>Betaproteobacteria</taxon>
        <taxon>Burkholderiales</taxon>
        <taxon>Sphaerotilaceae</taxon>
        <taxon>Rubrivivax</taxon>
    </lineage>
</organism>
<gene>
    <name evidence="2" type="ORF">EOE66_03265</name>
</gene>
<keyword evidence="1" id="KW-0472">Membrane</keyword>
<evidence type="ECO:0000313" key="2">
    <source>
        <dbReference type="EMBL" id="RVU49591.1"/>
    </source>
</evidence>
<dbReference type="Proteomes" id="UP000285575">
    <property type="component" value="Unassembled WGS sequence"/>
</dbReference>
<keyword evidence="3" id="KW-1185">Reference proteome</keyword>
<evidence type="ECO:0000313" key="3">
    <source>
        <dbReference type="Proteomes" id="UP000285575"/>
    </source>
</evidence>
<dbReference type="RefSeq" id="WP_128227225.1">
    <property type="nucleotide sequence ID" value="NZ_SACR01000001.1"/>
</dbReference>
<comment type="caution">
    <text evidence="2">The sequence shown here is derived from an EMBL/GenBank/DDBJ whole genome shotgun (WGS) entry which is preliminary data.</text>
</comment>
<name>A0A437RS67_9BURK</name>
<reference evidence="2 3" key="1">
    <citation type="submission" date="2019-01" db="EMBL/GenBank/DDBJ databases">
        <authorList>
            <person name="Chen W.-M."/>
        </authorList>
    </citation>
    <scope>NUCLEOTIDE SEQUENCE [LARGE SCALE GENOMIC DNA]</scope>
    <source>
        <strain evidence="2 3">KYPY4</strain>
    </source>
</reference>
<keyword evidence="1" id="KW-1133">Transmembrane helix</keyword>
<evidence type="ECO:0008006" key="4">
    <source>
        <dbReference type="Google" id="ProtNLM"/>
    </source>
</evidence>
<keyword evidence="1" id="KW-0812">Transmembrane</keyword>
<accession>A0A437RS67</accession>
<evidence type="ECO:0000256" key="1">
    <source>
        <dbReference type="SAM" id="Phobius"/>
    </source>
</evidence>
<protein>
    <recommendedName>
        <fullName evidence="4">Glycerate kinase</fullName>
    </recommendedName>
</protein>
<feature type="transmembrane region" description="Helical" evidence="1">
    <location>
        <begin position="39"/>
        <end position="58"/>
    </location>
</feature>
<dbReference type="EMBL" id="SACR01000001">
    <property type="protein sequence ID" value="RVU49591.1"/>
    <property type="molecule type" value="Genomic_DNA"/>
</dbReference>
<proteinExistence type="predicted"/>